<evidence type="ECO:0000256" key="4">
    <source>
        <dbReference type="ARBA" id="ARBA00022989"/>
    </source>
</evidence>
<evidence type="ECO:0000256" key="3">
    <source>
        <dbReference type="ARBA" id="ARBA00022692"/>
    </source>
</evidence>
<feature type="compositionally biased region" description="Low complexity" evidence="7">
    <location>
        <begin position="68"/>
        <end position="85"/>
    </location>
</feature>
<comment type="caution">
    <text evidence="8">The sequence shown here is derived from an EMBL/GenBank/DDBJ whole genome shotgun (WGS) entry which is preliminary data.</text>
</comment>
<sequence>MPVPPIVSGTIQAAVLSATSNIMAQAIGAYRSEKSFVIDWVPVFQFFLFAVVSTPPNFLFQEAIESSFPSTSPTPTPEAISSAASGNEKELDCEAREGRLVEPKLNIGNTAIKFFLDQTIAAGVITFMFSMFMHSIQAAMAHRTTGASESAAFLASGKALDYSQVDWRVVVERAKLEFMPIMKDGWKLWPFVSLFNFVVVRSVEVRGLVGALAGVVWGVYMSMVAAR</sequence>
<name>A0A9P4Y2C1_CRYP1</name>
<reference evidence="8" key="1">
    <citation type="journal article" date="2020" name="Phytopathology">
        <title>Genome sequence of the chestnut blight fungus Cryphonectria parasitica EP155: A fundamental resource for an archetypical invasive plant pathogen.</title>
        <authorList>
            <person name="Crouch J.A."/>
            <person name="Dawe A."/>
            <person name="Aerts A."/>
            <person name="Barry K."/>
            <person name="Churchill A.C.L."/>
            <person name="Grimwood J."/>
            <person name="Hillman B."/>
            <person name="Milgroom M.G."/>
            <person name="Pangilinan J."/>
            <person name="Smith M."/>
            <person name="Salamov A."/>
            <person name="Schmutz J."/>
            <person name="Yadav J."/>
            <person name="Grigoriev I.V."/>
            <person name="Nuss D."/>
        </authorList>
    </citation>
    <scope>NUCLEOTIDE SEQUENCE</scope>
    <source>
        <strain evidence="8">EP155</strain>
    </source>
</reference>
<evidence type="ECO:0000256" key="5">
    <source>
        <dbReference type="ARBA" id="ARBA00023136"/>
    </source>
</evidence>
<feature type="transmembrane region" description="Helical" evidence="6">
    <location>
        <begin position="114"/>
        <end position="133"/>
    </location>
</feature>
<keyword evidence="4 6" id="KW-1133">Transmembrane helix</keyword>
<keyword evidence="9" id="KW-1185">Reference proteome</keyword>
<keyword evidence="3 6" id="KW-0812">Transmembrane</keyword>
<dbReference type="Pfam" id="PF04117">
    <property type="entry name" value="Mpv17_PMP22"/>
    <property type="match status" value="1"/>
</dbReference>
<accession>A0A9P4Y2C1</accession>
<comment type="similarity">
    <text evidence="2 6">Belongs to the peroxisomal membrane protein PXMP2/4 family.</text>
</comment>
<evidence type="ECO:0000313" key="8">
    <source>
        <dbReference type="EMBL" id="KAF3765072.1"/>
    </source>
</evidence>
<dbReference type="InterPro" id="IPR007248">
    <property type="entry name" value="Mpv17_PMP22"/>
</dbReference>
<dbReference type="AlphaFoldDB" id="A0A9P4Y2C1"/>
<dbReference type="Proteomes" id="UP000803844">
    <property type="component" value="Unassembled WGS sequence"/>
</dbReference>
<dbReference type="PANTHER" id="PTHR11266:SF80">
    <property type="entry name" value="PEROXISOMAL MEMBRANE PROTEIN 2"/>
    <property type="match status" value="1"/>
</dbReference>
<evidence type="ECO:0000313" key="9">
    <source>
        <dbReference type="Proteomes" id="UP000803844"/>
    </source>
</evidence>
<dbReference type="OrthoDB" id="10267969at2759"/>
<organism evidence="8 9">
    <name type="scientific">Cryphonectria parasitica (strain ATCC 38755 / EP155)</name>
    <dbReference type="NCBI Taxonomy" id="660469"/>
    <lineage>
        <taxon>Eukaryota</taxon>
        <taxon>Fungi</taxon>
        <taxon>Dikarya</taxon>
        <taxon>Ascomycota</taxon>
        <taxon>Pezizomycotina</taxon>
        <taxon>Sordariomycetes</taxon>
        <taxon>Sordariomycetidae</taxon>
        <taxon>Diaporthales</taxon>
        <taxon>Cryphonectriaceae</taxon>
        <taxon>Cryphonectria-Endothia species complex</taxon>
        <taxon>Cryphonectria</taxon>
    </lineage>
</organism>
<keyword evidence="5 6" id="KW-0472">Membrane</keyword>
<dbReference type="RefSeq" id="XP_040776033.1">
    <property type="nucleotide sequence ID" value="XM_040919707.1"/>
</dbReference>
<dbReference type="GeneID" id="63836836"/>
<dbReference type="PANTHER" id="PTHR11266">
    <property type="entry name" value="PEROXISOMAL MEMBRANE PROTEIN 2, PXMP2 MPV17"/>
    <property type="match status" value="1"/>
</dbReference>
<evidence type="ECO:0000256" key="2">
    <source>
        <dbReference type="ARBA" id="ARBA00006824"/>
    </source>
</evidence>
<evidence type="ECO:0000256" key="6">
    <source>
        <dbReference type="RuleBase" id="RU363053"/>
    </source>
</evidence>
<feature type="region of interest" description="Disordered" evidence="7">
    <location>
        <begin position="68"/>
        <end position="88"/>
    </location>
</feature>
<gene>
    <name evidence="8" type="ORF">M406DRAFT_322865</name>
</gene>
<evidence type="ECO:0000256" key="1">
    <source>
        <dbReference type="ARBA" id="ARBA00004141"/>
    </source>
</evidence>
<proteinExistence type="inferred from homology"/>
<dbReference type="GO" id="GO:0005778">
    <property type="term" value="C:peroxisomal membrane"/>
    <property type="evidence" value="ECO:0007669"/>
    <property type="project" value="TreeGrafter"/>
</dbReference>
<feature type="transmembrane region" description="Helical" evidence="6">
    <location>
        <begin position="209"/>
        <end position="226"/>
    </location>
</feature>
<dbReference type="EMBL" id="MU032348">
    <property type="protein sequence ID" value="KAF3765072.1"/>
    <property type="molecule type" value="Genomic_DNA"/>
</dbReference>
<comment type="subcellular location">
    <subcellularLocation>
        <location evidence="1">Membrane</location>
        <topology evidence="1">Multi-pass membrane protein</topology>
    </subcellularLocation>
</comment>
<evidence type="ECO:0000256" key="7">
    <source>
        <dbReference type="SAM" id="MobiDB-lite"/>
    </source>
</evidence>
<protein>
    <submittedName>
        <fullName evidence="8">Uncharacterized protein</fullName>
    </submittedName>
</protein>